<feature type="compositionally biased region" description="Polar residues" evidence="2">
    <location>
        <begin position="105"/>
        <end position="119"/>
    </location>
</feature>
<dbReference type="Proteomes" id="UP001642360">
    <property type="component" value="Unassembled WGS sequence"/>
</dbReference>
<reference evidence="4 5" key="1">
    <citation type="submission" date="2024-02" db="EMBL/GenBank/DDBJ databases">
        <authorList>
            <person name="Vignale AGUSTIN F."/>
            <person name="Sosa J E."/>
            <person name="Modenutti C."/>
        </authorList>
    </citation>
    <scope>NUCLEOTIDE SEQUENCE [LARGE SCALE GENOMIC DNA]</scope>
</reference>
<keyword evidence="3" id="KW-0812">Transmembrane</keyword>
<feature type="transmembrane region" description="Helical" evidence="3">
    <location>
        <begin position="213"/>
        <end position="237"/>
    </location>
</feature>
<keyword evidence="3" id="KW-1133">Transmembrane helix</keyword>
<evidence type="ECO:0000256" key="1">
    <source>
        <dbReference type="ARBA" id="ARBA00022737"/>
    </source>
</evidence>
<gene>
    <name evidence="4" type="ORF">ILEXP_LOCUS53901</name>
</gene>
<accession>A0ABC8URB6</accession>
<name>A0ABC8URB6_9AQUA</name>
<dbReference type="SUPFAM" id="SSF82185">
    <property type="entry name" value="Histone H3 K4-specific methyltransferase SET7/9 N-terminal domain"/>
    <property type="match status" value="1"/>
</dbReference>
<dbReference type="Pfam" id="PF02493">
    <property type="entry name" value="MORN"/>
    <property type="match status" value="5"/>
</dbReference>
<feature type="non-terminal residue" evidence="4">
    <location>
        <position position="406"/>
    </location>
</feature>
<evidence type="ECO:0000313" key="4">
    <source>
        <dbReference type="EMBL" id="CAK9183621.1"/>
    </source>
</evidence>
<keyword evidence="3" id="KW-0472">Membrane</keyword>
<evidence type="ECO:0000256" key="2">
    <source>
        <dbReference type="SAM" id="MobiDB-lite"/>
    </source>
</evidence>
<dbReference type="Gene3D" id="2.20.110.10">
    <property type="entry name" value="Histone H3 K4-specific methyltransferase SET7/9 N-terminal domain"/>
    <property type="match status" value="3"/>
</dbReference>
<evidence type="ECO:0000256" key="3">
    <source>
        <dbReference type="SAM" id="Phobius"/>
    </source>
</evidence>
<feature type="transmembrane region" description="Helical" evidence="3">
    <location>
        <begin position="188"/>
        <end position="207"/>
    </location>
</feature>
<dbReference type="AlphaFoldDB" id="A0ABC8URB6"/>
<dbReference type="PANTHER" id="PTHR23084:SF179">
    <property type="entry name" value="OS10G0565000 PROTEIN"/>
    <property type="match status" value="1"/>
</dbReference>
<keyword evidence="5" id="KW-1185">Reference proteome</keyword>
<dbReference type="GO" id="GO:0016020">
    <property type="term" value="C:membrane"/>
    <property type="evidence" value="ECO:0007669"/>
    <property type="project" value="UniProtKB-ARBA"/>
</dbReference>
<organism evidence="4 5">
    <name type="scientific">Ilex paraguariensis</name>
    <name type="common">yerba mate</name>
    <dbReference type="NCBI Taxonomy" id="185542"/>
    <lineage>
        <taxon>Eukaryota</taxon>
        <taxon>Viridiplantae</taxon>
        <taxon>Streptophyta</taxon>
        <taxon>Embryophyta</taxon>
        <taxon>Tracheophyta</taxon>
        <taxon>Spermatophyta</taxon>
        <taxon>Magnoliopsida</taxon>
        <taxon>eudicotyledons</taxon>
        <taxon>Gunneridae</taxon>
        <taxon>Pentapetalae</taxon>
        <taxon>asterids</taxon>
        <taxon>campanulids</taxon>
        <taxon>Aquifoliales</taxon>
        <taxon>Aquifoliaceae</taxon>
        <taxon>Ilex</taxon>
    </lineage>
</organism>
<dbReference type="InterPro" id="IPR003409">
    <property type="entry name" value="MORN"/>
</dbReference>
<dbReference type="SMART" id="SM00698">
    <property type="entry name" value="MORN"/>
    <property type="match status" value="5"/>
</dbReference>
<evidence type="ECO:0000313" key="5">
    <source>
        <dbReference type="Proteomes" id="UP001642360"/>
    </source>
</evidence>
<dbReference type="FunFam" id="2.20.110.10:FF:000002">
    <property type="entry name" value="Phosphatidylinositol 4-phosphate 5-kinase 8"/>
    <property type="match status" value="2"/>
</dbReference>
<protein>
    <submittedName>
        <fullName evidence="4">Uncharacterized protein</fullName>
    </submittedName>
</protein>
<comment type="caution">
    <text evidence="4">The sequence shown here is derived from an EMBL/GenBank/DDBJ whole genome shotgun (WGS) entry which is preliminary data.</text>
</comment>
<dbReference type="PANTHER" id="PTHR23084">
    <property type="entry name" value="PHOSPHATIDYLINOSITOL-4-PHOSPHATE 5-KINASE RELATED"/>
    <property type="match status" value="1"/>
</dbReference>
<proteinExistence type="predicted"/>
<sequence>MSTKNPEPEITRKVRLRGIIPIALTNDKKKFEFSIGKDNPSLSFSSDFNPTNPPSFIPSLHQKHIQIRSQNDLRVKIPTFSSLLYPSSYLSTPSTPTHQTHFKNESISNNSSTNKTVLSTPHKRPVMSQSPSTLAHSPTLTSLHHQKASVFDSQSFQSSFLCSASFPVILATKKLTFKLIHHSCHTRWLRVHMKLFILLSLPSFYVFTSNHKWSFLLYFLYVLAFSAILVISFSLALPRLPSIRLFLARTLCIKLSSSNTATKPHPTVVWSIGSKPKSEKRSNSGSWVRVYSSGDVYEGEFHKGKCSGSGVYYYHMSGKYEGDWVDEKFDGYGVETWAKGSRYRGQYRQGLRHGYGVYRFYTGDVYAGEWCNGQSHGCGVHNSEDGSCYVGEFKWGVKHGLGHYNF</sequence>
<dbReference type="EMBL" id="CAUOFW020008711">
    <property type="protein sequence ID" value="CAK9183621.1"/>
    <property type="molecule type" value="Genomic_DNA"/>
</dbReference>
<keyword evidence="1" id="KW-0677">Repeat</keyword>
<feature type="region of interest" description="Disordered" evidence="2">
    <location>
        <begin position="95"/>
        <end position="132"/>
    </location>
</feature>